<evidence type="ECO:0000313" key="8">
    <source>
        <dbReference type="EMBL" id="KAK3285338.1"/>
    </source>
</evidence>
<evidence type="ECO:0000256" key="2">
    <source>
        <dbReference type="ARBA" id="ARBA00005577"/>
    </source>
</evidence>
<dbReference type="AlphaFoldDB" id="A0AAE0GWD0"/>
<evidence type="ECO:0000256" key="7">
    <source>
        <dbReference type="SAM" id="Phobius"/>
    </source>
</evidence>
<evidence type="ECO:0000256" key="6">
    <source>
        <dbReference type="ARBA" id="ARBA00023136"/>
    </source>
</evidence>
<dbReference type="InterPro" id="IPR009294">
    <property type="entry name" value="Aph-1"/>
</dbReference>
<gene>
    <name evidence="8" type="ORF">CYMTET_7054</name>
</gene>
<feature type="transmembrane region" description="Helical" evidence="7">
    <location>
        <begin position="155"/>
        <end position="178"/>
    </location>
</feature>
<evidence type="ECO:0000256" key="5">
    <source>
        <dbReference type="ARBA" id="ARBA00022989"/>
    </source>
</evidence>
<organism evidence="8 9">
    <name type="scientific">Cymbomonas tetramitiformis</name>
    <dbReference type="NCBI Taxonomy" id="36881"/>
    <lineage>
        <taxon>Eukaryota</taxon>
        <taxon>Viridiplantae</taxon>
        <taxon>Chlorophyta</taxon>
        <taxon>Pyramimonadophyceae</taxon>
        <taxon>Pyramimonadales</taxon>
        <taxon>Pyramimonadaceae</taxon>
        <taxon>Cymbomonas</taxon>
    </lineage>
</organism>
<evidence type="ECO:0000256" key="4">
    <source>
        <dbReference type="ARBA" id="ARBA00022976"/>
    </source>
</evidence>
<dbReference type="GO" id="GO:0016020">
    <property type="term" value="C:membrane"/>
    <property type="evidence" value="ECO:0007669"/>
    <property type="project" value="UniProtKB-SubCell"/>
</dbReference>
<reference evidence="8 9" key="1">
    <citation type="journal article" date="2015" name="Genome Biol. Evol.">
        <title>Comparative Genomics of a Bacterivorous Green Alga Reveals Evolutionary Causalities and Consequences of Phago-Mixotrophic Mode of Nutrition.</title>
        <authorList>
            <person name="Burns J.A."/>
            <person name="Paasch A."/>
            <person name="Narechania A."/>
            <person name="Kim E."/>
        </authorList>
    </citation>
    <scope>NUCLEOTIDE SEQUENCE [LARGE SCALE GENOMIC DNA]</scope>
    <source>
        <strain evidence="8 9">PLY_AMNH</strain>
    </source>
</reference>
<feature type="transmembrane region" description="Helical" evidence="7">
    <location>
        <begin position="6"/>
        <end position="26"/>
    </location>
</feature>
<dbReference type="GO" id="GO:0016485">
    <property type="term" value="P:protein processing"/>
    <property type="evidence" value="ECO:0007669"/>
    <property type="project" value="InterPro"/>
</dbReference>
<keyword evidence="3 7" id="KW-0812">Transmembrane</keyword>
<keyword evidence="5 7" id="KW-1133">Transmembrane helix</keyword>
<proteinExistence type="inferred from homology"/>
<keyword evidence="9" id="KW-1185">Reference proteome</keyword>
<accession>A0AAE0GWD0</accession>
<evidence type="ECO:0000256" key="1">
    <source>
        <dbReference type="ARBA" id="ARBA00004141"/>
    </source>
</evidence>
<feature type="transmembrane region" description="Helical" evidence="7">
    <location>
        <begin position="65"/>
        <end position="84"/>
    </location>
</feature>
<keyword evidence="4" id="KW-0914">Notch signaling pathway</keyword>
<evidence type="ECO:0000256" key="3">
    <source>
        <dbReference type="ARBA" id="ARBA00022692"/>
    </source>
</evidence>
<comment type="subcellular location">
    <subcellularLocation>
        <location evidence="1">Membrane</location>
        <topology evidence="1">Multi-pass membrane protein</topology>
    </subcellularLocation>
</comment>
<dbReference type="EMBL" id="LGRX02001872">
    <property type="protein sequence ID" value="KAK3285338.1"/>
    <property type="molecule type" value="Genomic_DNA"/>
</dbReference>
<feature type="transmembrane region" description="Helical" evidence="7">
    <location>
        <begin position="33"/>
        <end position="53"/>
    </location>
</feature>
<protein>
    <submittedName>
        <fullName evidence="8">Uncharacterized protein</fullName>
    </submittedName>
</protein>
<dbReference type="Pfam" id="PF06105">
    <property type="entry name" value="Aph-1"/>
    <property type="match status" value="1"/>
</dbReference>
<dbReference type="PANTHER" id="PTHR12889">
    <property type="entry name" value="GAMMA-SECRETASE SUBUNIT APH-1"/>
    <property type="match status" value="1"/>
</dbReference>
<name>A0AAE0GWD0_9CHLO</name>
<comment type="similarity">
    <text evidence="2">Belongs to the APH-1 family.</text>
</comment>
<feature type="transmembrane region" description="Helical" evidence="7">
    <location>
        <begin position="113"/>
        <end position="135"/>
    </location>
</feature>
<keyword evidence="6 7" id="KW-0472">Membrane</keyword>
<dbReference type="GO" id="GO:0007219">
    <property type="term" value="P:Notch signaling pathway"/>
    <property type="evidence" value="ECO:0007669"/>
    <property type="project" value="UniProtKB-KW"/>
</dbReference>
<comment type="caution">
    <text evidence="8">The sequence shown here is derived from an EMBL/GenBank/DDBJ whole genome shotgun (WGS) entry which is preliminary data.</text>
</comment>
<sequence>MTVAGFTGYFLLGMGPGLIIFGTMAFRKSFLTILTFTSAFGWLISLISTATLLRAFTPLPDRSMWYIFPVILGVGTQEALRPFVYKLWKMSSRQLDDIALGMGAARLNVNDEFGVALACGLGHGLAHSMMFFLGILPITLGPATYYADSCSSMPLFGYAAMSSTAFTLLHTSSMIIAFDGYASQDKSRQYLPGALHLALSLLTLINFVDGACVAIGPVLLATSLGTMVYAGKIAYDRCIDALPDRPTGAGS</sequence>
<dbReference type="Proteomes" id="UP001190700">
    <property type="component" value="Unassembled WGS sequence"/>
</dbReference>
<evidence type="ECO:0000313" key="9">
    <source>
        <dbReference type="Proteomes" id="UP001190700"/>
    </source>
</evidence>